<dbReference type="PANTHER" id="PTHR35936:SF17">
    <property type="entry name" value="ARGININE-BINDING EXTRACELLULAR PROTEIN ARTP"/>
    <property type="match status" value="1"/>
</dbReference>
<keyword evidence="4" id="KW-1185">Reference proteome</keyword>
<proteinExistence type="predicted"/>
<keyword evidence="1" id="KW-0732">Signal</keyword>
<dbReference type="AlphaFoldDB" id="M2XYN5"/>
<gene>
    <name evidence="3" type="ORF">C884_00078</name>
</gene>
<evidence type="ECO:0000259" key="2">
    <source>
        <dbReference type="SMART" id="SM00062"/>
    </source>
</evidence>
<dbReference type="InterPro" id="IPR001638">
    <property type="entry name" value="Solute-binding_3/MltF_N"/>
</dbReference>
<evidence type="ECO:0000313" key="4">
    <source>
        <dbReference type="Proteomes" id="UP000009877"/>
    </source>
</evidence>
<sequence length="326" mass="34299">MGRGLIAGAAVLGLGILPGCTADPVDIGTAAAGGGVEAAQRFDFSPEQDDRVRTDIDPKAAALVPESVAADGKLTVAATPAAVPLGFAATDQSTVVGSEVDLAQLMADKLGLELEVEATTWENWPLRLETGQIETVMINVGLTEPRLELYDFATYRTAYMGFEARQGSEFHVEGPEDISGLKVSVSPGTNQDAILLEWNRELEERGLEPAELSYYLNDADAILSLVSGRTDLHLGPYPGGSFREDSGSETEVVGRISAGWPNNTLVAAPTAKDSGLAPALEAALDSAMGDGSYEAALERWGLQDEGLDDSRTVTDAQQMRDALSAS</sequence>
<dbReference type="Proteomes" id="UP000009877">
    <property type="component" value="Unassembled WGS sequence"/>
</dbReference>
<comment type="caution">
    <text evidence="3">The sequence shown here is derived from an EMBL/GenBank/DDBJ whole genome shotgun (WGS) entry which is preliminary data.</text>
</comment>
<dbReference type="GeneID" id="93314940"/>
<organism evidence="3 4">
    <name type="scientific">Kocuria palustris PEL</name>
    <dbReference type="NCBI Taxonomy" id="1236550"/>
    <lineage>
        <taxon>Bacteria</taxon>
        <taxon>Bacillati</taxon>
        <taxon>Actinomycetota</taxon>
        <taxon>Actinomycetes</taxon>
        <taxon>Micrococcales</taxon>
        <taxon>Micrococcaceae</taxon>
        <taxon>Kocuria</taxon>
    </lineage>
</organism>
<name>M2XYN5_9MICC</name>
<dbReference type="STRING" id="71999.KPaMU14_05930"/>
<dbReference type="PANTHER" id="PTHR35936">
    <property type="entry name" value="MEMBRANE-BOUND LYTIC MUREIN TRANSGLYCOSYLASE F"/>
    <property type="match status" value="1"/>
</dbReference>
<dbReference type="RefSeq" id="WP_006213226.1">
    <property type="nucleotide sequence ID" value="NZ_ANHZ02000001.1"/>
</dbReference>
<accession>M2XYN5</accession>
<dbReference type="SUPFAM" id="SSF53850">
    <property type="entry name" value="Periplasmic binding protein-like II"/>
    <property type="match status" value="1"/>
</dbReference>
<dbReference type="Gene3D" id="3.40.190.10">
    <property type="entry name" value="Periplasmic binding protein-like II"/>
    <property type="match status" value="2"/>
</dbReference>
<feature type="domain" description="Solute-binding protein family 3/N-terminal" evidence="2">
    <location>
        <begin position="73"/>
        <end position="304"/>
    </location>
</feature>
<dbReference type="SMART" id="SM00062">
    <property type="entry name" value="PBPb"/>
    <property type="match status" value="1"/>
</dbReference>
<evidence type="ECO:0000256" key="1">
    <source>
        <dbReference type="ARBA" id="ARBA00022729"/>
    </source>
</evidence>
<evidence type="ECO:0000313" key="3">
    <source>
        <dbReference type="EMBL" id="EME37883.1"/>
    </source>
</evidence>
<dbReference type="Pfam" id="PF00497">
    <property type="entry name" value="SBP_bac_3"/>
    <property type="match status" value="1"/>
</dbReference>
<dbReference type="EMBL" id="ANHZ02000001">
    <property type="protein sequence ID" value="EME37883.1"/>
    <property type="molecule type" value="Genomic_DNA"/>
</dbReference>
<protein>
    <submittedName>
        <fullName evidence="3">ABC transporter, solute binding protein</fullName>
    </submittedName>
</protein>
<reference evidence="3 4" key="1">
    <citation type="journal article" date="2014" name="Genome Announc.">
        <title>Draft Genome Sequence of Kocuria palustris PEL.</title>
        <authorList>
            <person name="Sharma G."/>
            <person name="Khatri I."/>
            <person name="Subramanian S."/>
        </authorList>
    </citation>
    <scope>NUCLEOTIDE SEQUENCE [LARGE SCALE GENOMIC DNA]</scope>
    <source>
        <strain evidence="3 4">PEL</strain>
    </source>
</reference>